<accession>A0ABV1HZ24</accession>
<dbReference type="RefSeq" id="WP_349143855.1">
    <property type="nucleotide sequence ID" value="NZ_JBBMFC010000005.1"/>
</dbReference>
<proteinExistence type="predicted"/>
<dbReference type="Pfam" id="PF09820">
    <property type="entry name" value="AAA-ATPase_like"/>
    <property type="match status" value="1"/>
</dbReference>
<dbReference type="InterPro" id="IPR012547">
    <property type="entry name" value="PDDEXK_9"/>
</dbReference>
<name>A0ABV1HZ24_9FIRM</name>
<reference evidence="2 3" key="1">
    <citation type="submission" date="2024-03" db="EMBL/GenBank/DDBJ databases">
        <title>Human intestinal bacterial collection.</title>
        <authorList>
            <person name="Pauvert C."/>
            <person name="Hitch T.C.A."/>
            <person name="Clavel T."/>
        </authorList>
    </citation>
    <scope>NUCLEOTIDE SEQUENCE [LARGE SCALE GENOMIC DNA]</scope>
    <source>
        <strain evidence="2 3">CLA-AA-H78B</strain>
    </source>
</reference>
<dbReference type="PANTHER" id="PTHR34825:SF1">
    <property type="entry name" value="AAA-ATPASE-LIKE DOMAIN-CONTAINING PROTEIN"/>
    <property type="match status" value="1"/>
</dbReference>
<comment type="caution">
    <text evidence="2">The sequence shown here is derived from an EMBL/GenBank/DDBJ whole genome shotgun (WGS) entry which is preliminary data.</text>
</comment>
<dbReference type="Proteomes" id="UP001470288">
    <property type="component" value="Unassembled WGS sequence"/>
</dbReference>
<dbReference type="PANTHER" id="PTHR34825">
    <property type="entry name" value="CONSERVED PROTEIN, WITH A WEAK D-GALACTARATE DEHYDRATASE/ALTRONATE HYDROLASE DOMAIN"/>
    <property type="match status" value="1"/>
</dbReference>
<evidence type="ECO:0000313" key="3">
    <source>
        <dbReference type="Proteomes" id="UP001470288"/>
    </source>
</evidence>
<feature type="domain" description="AAA-ATPase-like" evidence="1">
    <location>
        <begin position="21"/>
        <end position="207"/>
    </location>
</feature>
<organism evidence="2 3">
    <name type="scientific">Hominiventricola aquisgranensis</name>
    <dbReference type="NCBI Taxonomy" id="3133164"/>
    <lineage>
        <taxon>Bacteria</taxon>
        <taxon>Bacillati</taxon>
        <taxon>Bacillota</taxon>
        <taxon>Clostridia</taxon>
        <taxon>Lachnospirales</taxon>
        <taxon>Lachnospiraceae</taxon>
        <taxon>Hominiventricola</taxon>
    </lineage>
</organism>
<dbReference type="InterPro" id="IPR027417">
    <property type="entry name" value="P-loop_NTPase"/>
</dbReference>
<dbReference type="InterPro" id="IPR018631">
    <property type="entry name" value="AAA-ATPase-like_dom"/>
</dbReference>
<sequence length="539" mass="62207">MGFYLNSTSAFSLYKSEIKKPYFVDKTMLLKELFPMVAAGNSHICITRPRRFGKTMAANMIGAFFGKGNEAGNIFDSLNISEVSGYAENLNHYNMIYIDFSKNNEDSDSYQEYIDTIKELLREDLHQAYSQIVFREKGSVTEDFTRIFNQTGDRFIFVLDEWDCIFHKKYITDTDKHRYISFLNTLLKDQPYVQFTYMTGILPIAKYSSGSELNMFAEFTMVNQSMFSQYFGFTDEEVDRLFDKYLENCKQQKLLPCVTRDGLRQWYNGYQTKSGVRVYNPRSVVFALQFNNLGNYWTSAGPYDEIFYYIEHNVADVRDDLALMAAGEAVPAKVQEYASTSMNLATKDEIFSAMVVYGFLSYGDGKVSIPNRELMEKFDEMLLKEPSLGYVYRLAKESDKMLAATLAGDTKTMEKILGYVHDTEVPILSYNHETELSAIVNLVYLSARDQYRIEREEKAGIGYVDFIFYPEDKKADCMILELKVDHTPEEAIQQIKEKRYALKFKGKIGDDDPYTGRILAVGIGYDKKKKNHQCKIEVL</sequence>
<keyword evidence="3" id="KW-1185">Reference proteome</keyword>
<evidence type="ECO:0000313" key="2">
    <source>
        <dbReference type="EMBL" id="MEQ2577961.1"/>
    </source>
</evidence>
<dbReference type="SUPFAM" id="SSF52540">
    <property type="entry name" value="P-loop containing nucleoside triphosphate hydrolases"/>
    <property type="match status" value="1"/>
</dbReference>
<evidence type="ECO:0000259" key="1">
    <source>
        <dbReference type="Pfam" id="PF09820"/>
    </source>
</evidence>
<dbReference type="Pfam" id="PF08011">
    <property type="entry name" value="PDDEXK_9"/>
    <property type="match status" value="1"/>
</dbReference>
<dbReference type="EMBL" id="JBBMFC010000005">
    <property type="protein sequence ID" value="MEQ2577961.1"/>
    <property type="molecule type" value="Genomic_DNA"/>
</dbReference>
<dbReference type="Gene3D" id="3.40.50.300">
    <property type="entry name" value="P-loop containing nucleotide triphosphate hydrolases"/>
    <property type="match status" value="1"/>
</dbReference>
<gene>
    <name evidence="2" type="ORF">WMO62_03765</name>
</gene>
<protein>
    <submittedName>
        <fullName evidence="2">AAA family ATPase</fullName>
    </submittedName>
</protein>